<feature type="transmembrane region" description="Helical" evidence="6">
    <location>
        <begin position="284"/>
        <end position="305"/>
    </location>
</feature>
<evidence type="ECO:0000256" key="1">
    <source>
        <dbReference type="ARBA" id="ARBA00004651"/>
    </source>
</evidence>
<keyword evidence="2" id="KW-1003">Cell membrane</keyword>
<name>A0A0N0CVR7_9BACI</name>
<evidence type="ECO:0000313" key="7">
    <source>
        <dbReference type="EMBL" id="KOY82151.1"/>
    </source>
</evidence>
<comment type="subcellular location">
    <subcellularLocation>
        <location evidence="1">Cell membrane</location>
        <topology evidence="1">Multi-pass membrane protein</topology>
    </subcellularLocation>
</comment>
<dbReference type="PATRIC" id="fig|33935.3.peg.4094"/>
<organism evidence="7 8">
    <name type="scientific">Lysinibacillus macroides</name>
    <dbReference type="NCBI Taxonomy" id="33935"/>
    <lineage>
        <taxon>Bacteria</taxon>
        <taxon>Bacillati</taxon>
        <taxon>Bacillota</taxon>
        <taxon>Bacilli</taxon>
        <taxon>Bacillales</taxon>
        <taxon>Bacillaceae</taxon>
        <taxon>Lysinibacillus</taxon>
    </lineage>
</organism>
<dbReference type="OrthoDB" id="9763003at2"/>
<comment type="caution">
    <text evidence="7">The sequence shown here is derived from an EMBL/GenBank/DDBJ whole genome shotgun (WGS) entry which is preliminary data.</text>
</comment>
<evidence type="ECO:0000256" key="6">
    <source>
        <dbReference type="SAM" id="Phobius"/>
    </source>
</evidence>
<evidence type="ECO:0000256" key="5">
    <source>
        <dbReference type="ARBA" id="ARBA00023136"/>
    </source>
</evidence>
<sequence length="537" mass="58415">MINVLGGIGLFLLGMTMLTNGLKELAGDALKKWLNRFTGGTISSVLSGALMTMLVQSSTATTLITIGFVSAGLLTFVQSIGVIIGANIGSTSTGWIISLIGFKINMQTMSLPFIALGVFVQLLAPRDYKAIGGLFTGFGLLFLGIDILQGGMAAVQDKIPFDAFDANSISGKLILIVLGLVMTVIMQASSAAIAATLTALYAGAIDFEQAAYLVIGQNIGTTATALFAAIGASTAAKRTAATHVLFNVVTAIIVTLGATFIFTFTEFITKSINGSFDETLGIAIFHTLFSVIGAIIFMPFVRLFAKLIERMIPEKGNHLTRNLDDSVTKLPGVAVEVSFNTLQEITKELTTVLIALIRGKKRTAEIENQLTQIDDAIEKTRLFMDAIQSSSKKERSKHIALLHALDHLYRLSKALRVQSPNTFQLQDALTQQWLEVLEKVLVIIDEDERLPEIANLLEATSSEMATVRRDKRNAYFEHTVENVVELEIAASKVEALLWIDGLVYHYWRTTARLAEYQTFTKKGRHTETEKAHTATAE</sequence>
<dbReference type="GO" id="GO:0005886">
    <property type="term" value="C:plasma membrane"/>
    <property type="evidence" value="ECO:0007669"/>
    <property type="project" value="UniProtKB-SubCell"/>
</dbReference>
<dbReference type="GO" id="GO:0044341">
    <property type="term" value="P:sodium-dependent phosphate transport"/>
    <property type="evidence" value="ECO:0007669"/>
    <property type="project" value="InterPro"/>
</dbReference>
<evidence type="ECO:0000256" key="2">
    <source>
        <dbReference type="ARBA" id="ARBA00022475"/>
    </source>
</evidence>
<dbReference type="EMBL" id="LGCI01000006">
    <property type="protein sequence ID" value="KOY82151.1"/>
    <property type="molecule type" value="Genomic_DNA"/>
</dbReference>
<dbReference type="Pfam" id="PF02690">
    <property type="entry name" value="Na_Pi_cotrans"/>
    <property type="match status" value="1"/>
</dbReference>
<accession>A0A0N0CVR7</accession>
<proteinExistence type="predicted"/>
<feature type="transmembrane region" description="Helical" evidence="6">
    <location>
        <begin position="34"/>
        <end position="55"/>
    </location>
</feature>
<dbReference type="AlphaFoldDB" id="A0A0N0CVR7"/>
<feature type="transmembrane region" description="Helical" evidence="6">
    <location>
        <begin position="210"/>
        <end position="232"/>
    </location>
</feature>
<dbReference type="STRING" id="33935.ADM90_10935"/>
<feature type="transmembrane region" description="Helical" evidence="6">
    <location>
        <begin position="130"/>
        <end position="152"/>
    </location>
</feature>
<gene>
    <name evidence="7" type="ORF">ADM90_10935</name>
</gene>
<dbReference type="GO" id="GO:0005436">
    <property type="term" value="F:sodium:phosphate symporter activity"/>
    <property type="evidence" value="ECO:0007669"/>
    <property type="project" value="InterPro"/>
</dbReference>
<feature type="transmembrane region" description="Helical" evidence="6">
    <location>
        <begin position="104"/>
        <end position="124"/>
    </location>
</feature>
<feature type="transmembrane region" description="Helical" evidence="6">
    <location>
        <begin position="244"/>
        <end position="264"/>
    </location>
</feature>
<keyword evidence="4 6" id="KW-1133">Transmembrane helix</keyword>
<feature type="transmembrane region" description="Helical" evidence="6">
    <location>
        <begin position="173"/>
        <end position="204"/>
    </location>
</feature>
<dbReference type="InterPro" id="IPR003841">
    <property type="entry name" value="Na/Pi_transpt"/>
</dbReference>
<dbReference type="PANTHER" id="PTHR10010:SF46">
    <property type="entry name" value="SODIUM-DEPENDENT PHOSPHATE TRANSPORT PROTEIN 2B"/>
    <property type="match status" value="1"/>
</dbReference>
<keyword evidence="8" id="KW-1185">Reference proteome</keyword>
<keyword evidence="3 6" id="KW-0812">Transmembrane</keyword>
<feature type="transmembrane region" description="Helical" evidence="6">
    <location>
        <begin position="6"/>
        <end position="22"/>
    </location>
</feature>
<dbReference type="Proteomes" id="UP000037977">
    <property type="component" value="Unassembled WGS sequence"/>
</dbReference>
<keyword evidence="5 6" id="KW-0472">Membrane</keyword>
<evidence type="ECO:0000313" key="8">
    <source>
        <dbReference type="Proteomes" id="UP000037977"/>
    </source>
</evidence>
<protein>
    <submittedName>
        <fullName evidence="7">Na+/Picotransporter</fullName>
    </submittedName>
</protein>
<dbReference type="NCBIfam" id="NF037997">
    <property type="entry name" value="Na_Pi_symport"/>
    <property type="match status" value="1"/>
</dbReference>
<reference evidence="7 8" key="1">
    <citation type="submission" date="2015-07" db="EMBL/GenBank/DDBJ databases">
        <title>Genome sequencing project for genomic taxonomy and phylogenomics of Bacillus-like bacteria.</title>
        <authorList>
            <person name="Liu B."/>
            <person name="Wang J."/>
            <person name="Zhu Y."/>
            <person name="Liu G."/>
            <person name="Chen Q."/>
            <person name="Chen Z."/>
            <person name="Che J."/>
            <person name="Ge C."/>
            <person name="Shi H."/>
            <person name="Pan Z."/>
            <person name="Liu X."/>
        </authorList>
    </citation>
    <scope>NUCLEOTIDE SEQUENCE [LARGE SCALE GENOMIC DNA]</scope>
    <source>
        <strain evidence="7 8">DSM 54</strain>
    </source>
</reference>
<evidence type="ECO:0000256" key="4">
    <source>
        <dbReference type="ARBA" id="ARBA00022989"/>
    </source>
</evidence>
<feature type="transmembrane region" description="Helical" evidence="6">
    <location>
        <begin position="61"/>
        <end position="84"/>
    </location>
</feature>
<dbReference type="PANTHER" id="PTHR10010">
    <property type="entry name" value="SOLUTE CARRIER FAMILY 34 SODIUM PHOSPHATE , MEMBER 2-RELATED"/>
    <property type="match status" value="1"/>
</dbReference>
<evidence type="ECO:0000256" key="3">
    <source>
        <dbReference type="ARBA" id="ARBA00022692"/>
    </source>
</evidence>